<protein>
    <submittedName>
        <fullName evidence="3">Uncharacterized protein</fullName>
    </submittedName>
</protein>
<evidence type="ECO:0000313" key="3">
    <source>
        <dbReference type="EMBL" id="CAD48002.1"/>
    </source>
</evidence>
<proteinExistence type="predicted"/>
<feature type="coiled-coil region" evidence="1">
    <location>
        <begin position="34"/>
        <end position="61"/>
    </location>
</feature>
<feature type="region of interest" description="Disordered" evidence="2">
    <location>
        <begin position="73"/>
        <end position="94"/>
    </location>
</feature>
<keyword evidence="1" id="KW-0175">Coiled coil</keyword>
<keyword evidence="3" id="KW-0614">Plasmid</keyword>
<dbReference type="AlphaFoldDB" id="Q8GAC9"/>
<name>Q8GAC9_PAENI</name>
<organism evidence="3">
    <name type="scientific">Paenarthrobacter nicotinovorans</name>
    <name type="common">Arthrobacter nicotinovorans</name>
    <dbReference type="NCBI Taxonomy" id="29320"/>
    <lineage>
        <taxon>Bacteria</taxon>
        <taxon>Bacillati</taxon>
        <taxon>Actinomycetota</taxon>
        <taxon>Actinomycetes</taxon>
        <taxon>Micrococcales</taxon>
        <taxon>Micrococcaceae</taxon>
        <taxon>Paenarthrobacter</taxon>
    </lineage>
</organism>
<geneLocation type="plasmid" evidence="3">
    <name>pAO1</name>
</geneLocation>
<reference evidence="3" key="2">
    <citation type="submission" date="2013-12" db="EMBL/GenBank/DDBJ databases">
        <authorList>
            <person name="Mihasan M."/>
            <person name="Brandsch R."/>
        </authorList>
    </citation>
    <scope>NUCLEOTIDE SEQUENCE</scope>
    <source>
        <strain evidence="3">ATCC 49919</strain>
        <plasmid evidence="3">pAO1</plasmid>
    </source>
</reference>
<evidence type="ECO:0000256" key="1">
    <source>
        <dbReference type="SAM" id="Coils"/>
    </source>
</evidence>
<sequence>MVTTRLTFPSWDLPLPPVSAEGAMKVEWRTHVQASSAVEELVAAQESLHSAEARLDSAVSKSRVVGPPLVPNCLHLGDRQSSPPTPNGGKKIHSPYRILPSRQYTSRYHDAAEYVREAGDKVVCHNLCHGNYGNVCQLNDGTDKESTWPAYILPSPALNAINDAIRPMGTIALSHTLTKAVWPTIYIMGRQALTHTFLMAGSKTQYQA</sequence>
<reference evidence="3" key="1">
    <citation type="journal article" date="2003" name="J. Bacteriol.">
        <title>Sequence of the 165-kilobase catabolic plasmid pAO1 from Arthrobacter nicotinovorans and identification of a pAO1-dependent nicotine uptake system.</title>
        <authorList>
            <person name="Igloi G.L."/>
            <person name="Brandsch R."/>
        </authorList>
    </citation>
    <scope>NUCLEOTIDE SEQUENCE [LARGE SCALE GENOMIC DNA]</scope>
    <source>
        <strain evidence="3">ATCC 49919</strain>
        <plasmid evidence="3">pAO1</plasmid>
    </source>
</reference>
<accession>Q8GAC9</accession>
<dbReference type="EMBL" id="AJ507836">
    <property type="protein sequence ID" value="CAD48002.1"/>
    <property type="molecule type" value="Genomic_DNA"/>
</dbReference>
<evidence type="ECO:0000256" key="2">
    <source>
        <dbReference type="SAM" id="MobiDB-lite"/>
    </source>
</evidence>